<feature type="transmembrane region" description="Helical" evidence="6">
    <location>
        <begin position="21"/>
        <end position="42"/>
    </location>
</feature>
<accession>A0A239V6K3</accession>
<keyword evidence="3" id="KW-0560">Oxidoreductase</keyword>
<dbReference type="GO" id="GO:0016853">
    <property type="term" value="F:isomerase activity"/>
    <property type="evidence" value="ECO:0007669"/>
    <property type="project" value="UniProtKB-KW"/>
</dbReference>
<keyword evidence="2" id="KW-0732">Signal</keyword>
<dbReference type="InterPro" id="IPR036249">
    <property type="entry name" value="Thioredoxin-like_sf"/>
</dbReference>
<keyword evidence="6" id="KW-0472">Membrane</keyword>
<keyword evidence="4" id="KW-1015">Disulfide bond</keyword>
<protein>
    <submittedName>
        <fullName evidence="8">Protein-disulfide isomerase</fullName>
    </submittedName>
</protein>
<dbReference type="InterPro" id="IPR012336">
    <property type="entry name" value="Thioredoxin-like_fold"/>
</dbReference>
<name>A0A239V6K3_9MICO</name>
<evidence type="ECO:0000256" key="2">
    <source>
        <dbReference type="ARBA" id="ARBA00022729"/>
    </source>
</evidence>
<dbReference type="SUPFAM" id="SSF52833">
    <property type="entry name" value="Thioredoxin-like"/>
    <property type="match status" value="1"/>
</dbReference>
<evidence type="ECO:0000313" key="8">
    <source>
        <dbReference type="EMBL" id="SNV17338.1"/>
    </source>
</evidence>
<evidence type="ECO:0000313" key="9">
    <source>
        <dbReference type="Proteomes" id="UP000242637"/>
    </source>
</evidence>
<keyword evidence="5" id="KW-0676">Redox-active center</keyword>
<evidence type="ECO:0000256" key="4">
    <source>
        <dbReference type="ARBA" id="ARBA00023157"/>
    </source>
</evidence>
<dbReference type="RefSeq" id="WP_084441113.1">
    <property type="nucleotide sequence ID" value="NZ_JAAFNI010000001.1"/>
</dbReference>
<reference evidence="8 9" key="1">
    <citation type="submission" date="2017-06" db="EMBL/GenBank/DDBJ databases">
        <authorList>
            <consortium name="Pathogen Informatics"/>
        </authorList>
    </citation>
    <scope>NUCLEOTIDE SEQUENCE [LARGE SCALE GENOMIC DNA]</scope>
    <source>
        <strain evidence="8 9">NCTC13039</strain>
    </source>
</reference>
<comment type="similarity">
    <text evidence="1">Belongs to the thioredoxin family. DsbA subfamily.</text>
</comment>
<keyword evidence="8" id="KW-0413">Isomerase</keyword>
<keyword evidence="6" id="KW-1133">Transmembrane helix</keyword>
<proteinExistence type="inferred from homology"/>
<evidence type="ECO:0000256" key="1">
    <source>
        <dbReference type="ARBA" id="ARBA00005791"/>
    </source>
</evidence>
<evidence type="ECO:0000256" key="6">
    <source>
        <dbReference type="SAM" id="Phobius"/>
    </source>
</evidence>
<dbReference type="STRING" id="1121387.GCA_000429885_01528"/>
<dbReference type="EMBL" id="LT906453">
    <property type="protein sequence ID" value="SNV17338.1"/>
    <property type="molecule type" value="Genomic_DNA"/>
</dbReference>
<dbReference type="PANTHER" id="PTHR13887:SF14">
    <property type="entry name" value="DISULFIDE BOND FORMATION PROTEIN D"/>
    <property type="match status" value="1"/>
</dbReference>
<dbReference type="OrthoDB" id="117402at2"/>
<dbReference type="CDD" id="cd02972">
    <property type="entry name" value="DsbA_family"/>
    <property type="match status" value="1"/>
</dbReference>
<dbReference type="Pfam" id="PF13462">
    <property type="entry name" value="Thioredoxin_4"/>
    <property type="match status" value="1"/>
</dbReference>
<dbReference type="GeneID" id="63458492"/>
<sequence>MTKADRAAKIAAAAPKRRGPGPAVIVALLVVAALIVVGVWQVSSGSQDSQSTVNSAGVPKGGDANGGLNAFPGVKLADGAPKVEVFTDFQCPFCGHLAKFNGEAMNKLAKEGKIQLVEHHMKFLDENMHRGEKGPSHAAANAAYCAADEGVYPQVAHGIFVNQPEVEGQGFPDDLFTKLAQGAGVKGEALDRFEKCVSKKKYVDYVKKSDEMSARMQVTSTPAVRINGKDVAKEDMSQLVSAANTFETVLAKY</sequence>
<keyword evidence="6" id="KW-0812">Transmembrane</keyword>
<evidence type="ECO:0000256" key="5">
    <source>
        <dbReference type="ARBA" id="ARBA00023284"/>
    </source>
</evidence>
<feature type="domain" description="Thioredoxin-like fold" evidence="7">
    <location>
        <begin position="81"/>
        <end position="238"/>
    </location>
</feature>
<dbReference type="GO" id="GO:0016491">
    <property type="term" value="F:oxidoreductase activity"/>
    <property type="evidence" value="ECO:0007669"/>
    <property type="project" value="UniProtKB-KW"/>
</dbReference>
<dbReference type="AlphaFoldDB" id="A0A239V6K3"/>
<dbReference type="KEGG" id="dco:SAMEA4475696_0186"/>
<evidence type="ECO:0000259" key="7">
    <source>
        <dbReference type="Pfam" id="PF13462"/>
    </source>
</evidence>
<organism evidence="8 9">
    <name type="scientific">Dermatophilus congolensis</name>
    <dbReference type="NCBI Taxonomy" id="1863"/>
    <lineage>
        <taxon>Bacteria</taxon>
        <taxon>Bacillati</taxon>
        <taxon>Actinomycetota</taxon>
        <taxon>Actinomycetes</taxon>
        <taxon>Micrococcales</taxon>
        <taxon>Dermatophilaceae</taxon>
        <taxon>Dermatophilus</taxon>
    </lineage>
</organism>
<evidence type="ECO:0000256" key="3">
    <source>
        <dbReference type="ARBA" id="ARBA00023002"/>
    </source>
</evidence>
<dbReference type="Proteomes" id="UP000242637">
    <property type="component" value="Chromosome 1"/>
</dbReference>
<keyword evidence="9" id="KW-1185">Reference proteome</keyword>
<dbReference type="PANTHER" id="PTHR13887">
    <property type="entry name" value="GLUTATHIONE S-TRANSFERASE KAPPA"/>
    <property type="match status" value="1"/>
</dbReference>
<dbReference type="Gene3D" id="3.40.30.10">
    <property type="entry name" value="Glutaredoxin"/>
    <property type="match status" value="1"/>
</dbReference>
<gene>
    <name evidence="8" type="ORF">SAMEA4475696_00186</name>
</gene>